<evidence type="ECO:0000256" key="1">
    <source>
        <dbReference type="ARBA" id="ARBA00004251"/>
    </source>
</evidence>
<comment type="subcellular location">
    <subcellularLocation>
        <location evidence="1">Cell membrane</location>
        <topology evidence="1">Single-pass type I membrane protein</topology>
    </subcellularLocation>
</comment>
<keyword evidence="2" id="KW-1003">Cell membrane</keyword>
<reference evidence="14" key="1">
    <citation type="submission" date="2017-11" db="EMBL/GenBank/DDBJ databases">
        <authorList>
            <person name="Lima N.C."/>
            <person name="Parody-Merino A.M."/>
            <person name="Battley P.F."/>
            <person name="Fidler A.E."/>
            <person name="Prosdocimi F."/>
        </authorList>
    </citation>
    <scope>NUCLEOTIDE SEQUENCE [LARGE SCALE GENOMIC DNA]</scope>
</reference>
<feature type="domain" description="Ig-like" evidence="12">
    <location>
        <begin position="74"/>
        <end position="169"/>
    </location>
</feature>
<dbReference type="InterPro" id="IPR007110">
    <property type="entry name" value="Ig-like_dom"/>
</dbReference>
<evidence type="ECO:0000256" key="8">
    <source>
        <dbReference type="ARBA" id="ARBA00023170"/>
    </source>
</evidence>
<dbReference type="InterPro" id="IPR051713">
    <property type="entry name" value="T-cell_Activation_Regulation"/>
</dbReference>
<evidence type="ECO:0000313" key="14">
    <source>
        <dbReference type="Proteomes" id="UP000233556"/>
    </source>
</evidence>
<keyword evidence="14" id="KW-1185">Reference proteome</keyword>
<keyword evidence="4" id="KW-0732">Signal</keyword>
<protein>
    <submittedName>
        <fullName evidence="13">T-lymphocyte activation antigen cd86</fullName>
    </submittedName>
</protein>
<keyword evidence="9" id="KW-0325">Glycoprotein</keyword>
<dbReference type="EMBL" id="KZ508222">
    <property type="protein sequence ID" value="PKU35502.1"/>
    <property type="molecule type" value="Genomic_DNA"/>
</dbReference>
<evidence type="ECO:0000259" key="12">
    <source>
        <dbReference type="PROSITE" id="PS50835"/>
    </source>
</evidence>
<reference evidence="14" key="2">
    <citation type="submission" date="2017-12" db="EMBL/GenBank/DDBJ databases">
        <title>Genome sequence of the Bar-tailed Godwit (Limosa lapponica baueri).</title>
        <authorList>
            <person name="Lima N.C.B."/>
            <person name="Parody-Merino A.M."/>
            <person name="Battley P.F."/>
            <person name="Fidler A.E."/>
            <person name="Prosdocimi F."/>
        </authorList>
    </citation>
    <scope>NUCLEOTIDE SEQUENCE [LARGE SCALE GENOMIC DNA]</scope>
</reference>
<keyword evidence="6 11" id="KW-0472">Membrane</keyword>
<organism evidence="13 14">
    <name type="scientific">Limosa lapponica baueri</name>
    <dbReference type="NCBI Taxonomy" id="1758121"/>
    <lineage>
        <taxon>Eukaryota</taxon>
        <taxon>Metazoa</taxon>
        <taxon>Chordata</taxon>
        <taxon>Craniata</taxon>
        <taxon>Vertebrata</taxon>
        <taxon>Euteleostomi</taxon>
        <taxon>Archelosauria</taxon>
        <taxon>Archosauria</taxon>
        <taxon>Dinosauria</taxon>
        <taxon>Saurischia</taxon>
        <taxon>Theropoda</taxon>
        <taxon>Coelurosauria</taxon>
        <taxon>Aves</taxon>
        <taxon>Neognathae</taxon>
        <taxon>Neoaves</taxon>
        <taxon>Charadriiformes</taxon>
        <taxon>Scolopacidae</taxon>
        <taxon>Limosa</taxon>
    </lineage>
</organism>
<dbReference type="SUPFAM" id="SSF48726">
    <property type="entry name" value="Immunoglobulin"/>
    <property type="match status" value="1"/>
</dbReference>
<keyword evidence="5 11" id="KW-1133">Transmembrane helix</keyword>
<evidence type="ECO:0000256" key="10">
    <source>
        <dbReference type="ARBA" id="ARBA00023319"/>
    </source>
</evidence>
<gene>
    <name evidence="13" type="ORF">llap_14194</name>
</gene>
<dbReference type="GO" id="GO:0042130">
    <property type="term" value="P:negative regulation of T cell proliferation"/>
    <property type="evidence" value="ECO:0007669"/>
    <property type="project" value="TreeGrafter"/>
</dbReference>
<feature type="transmembrane region" description="Helical" evidence="11">
    <location>
        <begin position="58"/>
        <end position="80"/>
    </location>
</feature>
<dbReference type="InterPro" id="IPR036179">
    <property type="entry name" value="Ig-like_dom_sf"/>
</dbReference>
<keyword evidence="8" id="KW-0675">Receptor</keyword>
<dbReference type="AlphaFoldDB" id="A0A2I0TNY9"/>
<proteinExistence type="predicted"/>
<sequence length="262" mass="30299">MGEESLPTEDTYLMYENQLITFHFDCETIPGHIQTFNGLQIQKRIEHRFCVEYAKEMVIMEVCIFFFYAMILLPGIAASVHQVKSFLNHTAYLSCFFANSQKTDIEDLRVFWQKGTDEVVHEVYHGQEKHDNLSPKYINRTKMDMGKWTLQLLNAGIVDEGQYTCIIQHRVKGSPQVIHKSECFLHIIEIQGEEMEQVKINFFGPLIAVIILITLLVGFVILKKNRNSLSTNQTLTPKVIELYKPFLSITIYKKGGAEGRMR</sequence>
<evidence type="ECO:0000256" key="3">
    <source>
        <dbReference type="ARBA" id="ARBA00022692"/>
    </source>
</evidence>
<dbReference type="PANTHER" id="PTHR25466">
    <property type="entry name" value="T-LYMPHOCYTE ACTIVATION ANTIGEN"/>
    <property type="match status" value="1"/>
</dbReference>
<feature type="transmembrane region" description="Helical" evidence="11">
    <location>
        <begin position="202"/>
        <end position="222"/>
    </location>
</feature>
<evidence type="ECO:0000256" key="4">
    <source>
        <dbReference type="ARBA" id="ARBA00022729"/>
    </source>
</evidence>
<dbReference type="PROSITE" id="PS50835">
    <property type="entry name" value="IG_LIKE"/>
    <property type="match status" value="1"/>
</dbReference>
<dbReference type="Gene3D" id="2.60.40.10">
    <property type="entry name" value="Immunoglobulins"/>
    <property type="match status" value="1"/>
</dbReference>
<keyword evidence="7" id="KW-1015">Disulfide bond</keyword>
<keyword evidence="10" id="KW-0393">Immunoglobulin domain</keyword>
<dbReference type="GO" id="GO:0006955">
    <property type="term" value="P:immune response"/>
    <property type="evidence" value="ECO:0007669"/>
    <property type="project" value="TreeGrafter"/>
</dbReference>
<evidence type="ECO:0000256" key="5">
    <source>
        <dbReference type="ARBA" id="ARBA00022989"/>
    </source>
</evidence>
<keyword evidence="3 11" id="KW-0812">Transmembrane</keyword>
<dbReference type="GO" id="GO:0007166">
    <property type="term" value="P:cell surface receptor signaling pathway"/>
    <property type="evidence" value="ECO:0007669"/>
    <property type="project" value="TreeGrafter"/>
</dbReference>
<dbReference type="GO" id="GO:0071222">
    <property type="term" value="P:cellular response to lipopolysaccharide"/>
    <property type="evidence" value="ECO:0007669"/>
    <property type="project" value="TreeGrafter"/>
</dbReference>
<dbReference type="PANTHER" id="PTHR25466:SF2">
    <property type="entry name" value="T-LYMPHOCYTE ACTIVATION ANTIGEN CD86"/>
    <property type="match status" value="1"/>
</dbReference>
<dbReference type="GO" id="GO:0031295">
    <property type="term" value="P:T cell costimulation"/>
    <property type="evidence" value="ECO:0007669"/>
    <property type="project" value="TreeGrafter"/>
</dbReference>
<evidence type="ECO:0000256" key="9">
    <source>
        <dbReference type="ARBA" id="ARBA00023180"/>
    </source>
</evidence>
<dbReference type="InterPro" id="IPR013783">
    <property type="entry name" value="Ig-like_fold"/>
</dbReference>
<evidence type="ECO:0000256" key="7">
    <source>
        <dbReference type="ARBA" id="ARBA00023157"/>
    </source>
</evidence>
<dbReference type="GO" id="GO:0009897">
    <property type="term" value="C:external side of plasma membrane"/>
    <property type="evidence" value="ECO:0007669"/>
    <property type="project" value="TreeGrafter"/>
</dbReference>
<evidence type="ECO:0000256" key="6">
    <source>
        <dbReference type="ARBA" id="ARBA00023136"/>
    </source>
</evidence>
<name>A0A2I0TNY9_LIMLA</name>
<dbReference type="OrthoDB" id="5857426at2759"/>
<dbReference type="Proteomes" id="UP000233556">
    <property type="component" value="Unassembled WGS sequence"/>
</dbReference>
<evidence type="ECO:0000256" key="11">
    <source>
        <dbReference type="SAM" id="Phobius"/>
    </source>
</evidence>
<accession>A0A2I0TNY9</accession>
<evidence type="ECO:0000256" key="2">
    <source>
        <dbReference type="ARBA" id="ARBA00022475"/>
    </source>
</evidence>
<dbReference type="GO" id="GO:0042102">
    <property type="term" value="P:positive regulation of T cell proliferation"/>
    <property type="evidence" value="ECO:0007669"/>
    <property type="project" value="TreeGrafter"/>
</dbReference>
<evidence type="ECO:0000313" key="13">
    <source>
        <dbReference type="EMBL" id="PKU35502.1"/>
    </source>
</evidence>